<dbReference type="EMBL" id="LHPI01000013">
    <property type="protein sequence ID" value="KOO06903.1"/>
    <property type="molecule type" value="Genomic_DNA"/>
</dbReference>
<gene>
    <name evidence="1" type="ORF">AKJ31_14455</name>
</gene>
<keyword evidence="2" id="KW-1185">Reference proteome</keyword>
<accession>A0A0M0HZ38</accession>
<name>A0A0M0HZ38_9VIBR</name>
<evidence type="ECO:0000313" key="2">
    <source>
        <dbReference type="Proteomes" id="UP000037530"/>
    </source>
</evidence>
<protein>
    <submittedName>
        <fullName evidence="1">Uncharacterized protein</fullName>
    </submittedName>
</protein>
<proteinExistence type="predicted"/>
<dbReference type="AlphaFoldDB" id="A0A0M0HZ38"/>
<dbReference type="Proteomes" id="UP000037530">
    <property type="component" value="Unassembled WGS sequence"/>
</dbReference>
<reference evidence="2" key="1">
    <citation type="submission" date="2015-08" db="EMBL/GenBank/DDBJ databases">
        <title>Vibrio galatheae sp. nov., a novel member of the Vibrionaceae family isolated from the Solomon Islands.</title>
        <authorList>
            <person name="Giubergia S."/>
            <person name="Machado H."/>
            <person name="Mateiu R.V."/>
            <person name="Gram L."/>
        </authorList>
    </citation>
    <scope>NUCLEOTIDE SEQUENCE [LARGE SCALE GENOMIC DNA]</scope>
    <source>
        <strain evidence="2">DSM 19134</strain>
    </source>
</reference>
<sequence length="135" mass="14962">MSGQSSLMTLAQMAKYGDGLYRFVFDSEQMPVDIYPWAILKPRSKAKPKITKRLIERAKLANANPNEWFGTLDQPISIANAVLEVGEIKHNGEIEWSAVHGPINIDSHVLQVTLTDLKRAGLGVECSNQTWAVGQ</sequence>
<evidence type="ECO:0000313" key="1">
    <source>
        <dbReference type="EMBL" id="KOO06903.1"/>
    </source>
</evidence>
<organism evidence="1 2">
    <name type="scientific">Vibrio hepatarius</name>
    <dbReference type="NCBI Taxonomy" id="171383"/>
    <lineage>
        <taxon>Bacteria</taxon>
        <taxon>Pseudomonadati</taxon>
        <taxon>Pseudomonadota</taxon>
        <taxon>Gammaproteobacteria</taxon>
        <taxon>Vibrionales</taxon>
        <taxon>Vibrionaceae</taxon>
        <taxon>Vibrio</taxon>
        <taxon>Vibrio oreintalis group</taxon>
    </lineage>
</organism>
<dbReference type="PATRIC" id="fig|171383.3.peg.2954"/>
<comment type="caution">
    <text evidence="1">The sequence shown here is derived from an EMBL/GenBank/DDBJ whole genome shotgun (WGS) entry which is preliminary data.</text>
</comment>